<feature type="transmembrane region" description="Helical" evidence="5">
    <location>
        <begin position="114"/>
        <end position="133"/>
    </location>
</feature>
<dbReference type="RefSeq" id="WP_084247354.1">
    <property type="nucleotide sequence ID" value="NZ_CP136137.1"/>
</dbReference>
<feature type="domain" description="DUF5933" evidence="7">
    <location>
        <begin position="26"/>
        <end position="163"/>
    </location>
</feature>
<dbReference type="InterPro" id="IPR026841">
    <property type="entry name" value="Aur1/Ipt1"/>
</dbReference>
<protein>
    <submittedName>
        <fullName evidence="8">DUF5933 domain-containing protein</fullName>
    </submittedName>
</protein>
<evidence type="ECO:0000259" key="6">
    <source>
        <dbReference type="Pfam" id="PF14378"/>
    </source>
</evidence>
<evidence type="ECO:0000256" key="1">
    <source>
        <dbReference type="ARBA" id="ARBA00004141"/>
    </source>
</evidence>
<dbReference type="Pfam" id="PF19356">
    <property type="entry name" value="DUF5933"/>
    <property type="match status" value="1"/>
</dbReference>
<proteinExistence type="predicted"/>
<dbReference type="EMBL" id="CP136137">
    <property type="protein sequence ID" value="WYY05614.1"/>
    <property type="molecule type" value="Genomic_DNA"/>
</dbReference>
<keyword evidence="9" id="KW-1185">Reference proteome</keyword>
<organism evidence="8 9">
    <name type="scientific">Gordonia hydrophobica</name>
    <dbReference type="NCBI Taxonomy" id="40516"/>
    <lineage>
        <taxon>Bacteria</taxon>
        <taxon>Bacillati</taxon>
        <taxon>Actinomycetota</taxon>
        <taxon>Actinomycetes</taxon>
        <taxon>Mycobacteriales</taxon>
        <taxon>Gordoniaceae</taxon>
        <taxon>Gordonia</taxon>
    </lineage>
</organism>
<comment type="subcellular location">
    <subcellularLocation>
        <location evidence="1">Membrane</location>
        <topology evidence="1">Multi-pass membrane protein</topology>
    </subcellularLocation>
</comment>
<dbReference type="InterPro" id="IPR045977">
    <property type="entry name" value="DUF5933"/>
</dbReference>
<dbReference type="Proteomes" id="UP001479933">
    <property type="component" value="Chromosome"/>
</dbReference>
<name>A0ABZ2TVL7_9ACTN</name>
<evidence type="ECO:0000256" key="2">
    <source>
        <dbReference type="ARBA" id="ARBA00022692"/>
    </source>
</evidence>
<keyword evidence="4 5" id="KW-0472">Membrane</keyword>
<evidence type="ECO:0000256" key="4">
    <source>
        <dbReference type="ARBA" id="ARBA00023136"/>
    </source>
</evidence>
<evidence type="ECO:0000259" key="7">
    <source>
        <dbReference type="Pfam" id="PF19356"/>
    </source>
</evidence>
<dbReference type="InterPro" id="IPR052185">
    <property type="entry name" value="IPC_Synthase-Related"/>
</dbReference>
<dbReference type="Pfam" id="PF14378">
    <property type="entry name" value="PAP2_3"/>
    <property type="match status" value="1"/>
</dbReference>
<evidence type="ECO:0000313" key="9">
    <source>
        <dbReference type="Proteomes" id="UP001479933"/>
    </source>
</evidence>
<feature type="transmembrane region" description="Helical" evidence="5">
    <location>
        <begin position="24"/>
        <end position="45"/>
    </location>
</feature>
<feature type="transmembrane region" description="Helical" evidence="5">
    <location>
        <begin position="236"/>
        <end position="255"/>
    </location>
</feature>
<evidence type="ECO:0000256" key="3">
    <source>
        <dbReference type="ARBA" id="ARBA00022989"/>
    </source>
</evidence>
<feature type="transmembrane region" description="Helical" evidence="5">
    <location>
        <begin position="208"/>
        <end position="224"/>
    </location>
</feature>
<accession>A0ABZ2TVL7</accession>
<gene>
    <name evidence="8" type="ORF">RVF87_10960</name>
</gene>
<reference evidence="8 9" key="1">
    <citation type="journal article" date="2023" name="Virus Evol.">
        <title>Computational host range prediction-The good, the bad, and the ugly.</title>
        <authorList>
            <person name="Howell A.A."/>
            <person name="Versoza C.J."/>
            <person name="Pfeifer S.P."/>
        </authorList>
    </citation>
    <scope>NUCLEOTIDE SEQUENCE [LARGE SCALE GENOMIC DNA]</scope>
    <source>
        <strain evidence="8 9">1610/1b</strain>
    </source>
</reference>
<feature type="transmembrane region" description="Helical" evidence="5">
    <location>
        <begin position="145"/>
        <end position="164"/>
    </location>
</feature>
<dbReference type="CDD" id="cd03386">
    <property type="entry name" value="PAP2_Aur1_like"/>
    <property type="match status" value="1"/>
</dbReference>
<evidence type="ECO:0000313" key="8">
    <source>
        <dbReference type="EMBL" id="WYY05614.1"/>
    </source>
</evidence>
<dbReference type="PANTHER" id="PTHR31310">
    <property type="match status" value="1"/>
</dbReference>
<feature type="transmembrane region" description="Helical" evidence="5">
    <location>
        <begin position="402"/>
        <end position="422"/>
    </location>
</feature>
<keyword evidence="3 5" id="KW-1133">Transmembrane helix</keyword>
<feature type="transmembrane region" description="Helical" evidence="5">
    <location>
        <begin position="375"/>
        <end position="396"/>
    </location>
</feature>
<keyword evidence="2 5" id="KW-0812">Transmembrane</keyword>
<dbReference type="PANTHER" id="PTHR31310:SF7">
    <property type="entry name" value="PA-PHOSPHATASE RELATED-FAMILY PROTEIN DDB_G0268928"/>
    <property type="match status" value="1"/>
</dbReference>
<feature type="domain" description="Inositolphosphotransferase Aur1/Ipt1" evidence="6">
    <location>
        <begin position="187"/>
        <end position="357"/>
    </location>
</feature>
<sequence>MFTGDSVRSVSAQLRSGRRVEVSGALWALVVGVLVTFALAIEIVARVNHIRGPLSLLATDLVGRPEIGEIKVAGLLLALVCLPSRLRLPVLGVAVAVETVWNLQRLAVGHEVTVGNGILLVLAGVLGFAAWRLRGAERAAAVKAAGLGLLLIVMGRVGDVWLVLSSRANPTVFDEYVELADRALGSPSWMVGSLVSQTQWLTEVLSKVYVYLPVAAAVIAFFQLRHSARDGFPRHHIVRTFLLIGIIGPVVYFLFPVVGPTYAFGHELANAGWQDVWPLHLPIIGEPTALFYDESIARNCMPSLHTAWAMCIFLHGWRGPLPSKIFGTAWLIGTTGATLGFGFHYAIDVLAGAIFTLTLEAALTRPELGWTRHRAGVIAVGAVTFTGILVSTRYLAVEMATSGVVGGFLLITAVLMVAAAFLTIELHPGAEGVVEHPTPEAGALQKQVVDAAQTVRTWLMQTAASISREWKKTESTKP</sequence>
<evidence type="ECO:0000256" key="5">
    <source>
        <dbReference type="SAM" id="Phobius"/>
    </source>
</evidence>